<reference evidence="1" key="1">
    <citation type="submission" date="2020-04" db="EMBL/GenBank/DDBJ databases">
        <authorList>
            <person name="Alioto T."/>
            <person name="Alioto T."/>
            <person name="Gomez Garrido J."/>
        </authorList>
    </citation>
    <scope>NUCLEOTIDE SEQUENCE</scope>
    <source>
        <strain evidence="1">A484AB</strain>
    </source>
</reference>
<keyword evidence="2" id="KW-1185">Reference proteome</keyword>
<name>A0A7D9DSC4_PARCT</name>
<comment type="caution">
    <text evidence="1">The sequence shown here is derived from an EMBL/GenBank/DDBJ whole genome shotgun (WGS) entry which is preliminary data.</text>
</comment>
<evidence type="ECO:0000313" key="2">
    <source>
        <dbReference type="Proteomes" id="UP001152795"/>
    </source>
</evidence>
<protein>
    <submittedName>
        <fullName evidence="1">Uncharacterized protein</fullName>
    </submittedName>
</protein>
<proteinExistence type="predicted"/>
<sequence length="181" mass="19391">MEKTESEFLSVLKLSLQVSRSCCSRMLTDKILLTLGVVVTISALGSALTCNVCSYTSKQPKAQQMCGNSTVNCTTGYCYTTKYTTADGTVNIARDCANNNPSDKDCPDGKETCERRTKAHALKYCVASCCQTNNCNNDYIPASSTPTKSAPTSRTPTSSASGIMATKFILCLMVLPAILFA</sequence>
<organism evidence="1 2">
    <name type="scientific">Paramuricea clavata</name>
    <name type="common">Red gorgonian</name>
    <name type="synonym">Violescent sea-whip</name>
    <dbReference type="NCBI Taxonomy" id="317549"/>
    <lineage>
        <taxon>Eukaryota</taxon>
        <taxon>Metazoa</taxon>
        <taxon>Cnidaria</taxon>
        <taxon>Anthozoa</taxon>
        <taxon>Octocorallia</taxon>
        <taxon>Malacalcyonacea</taxon>
        <taxon>Plexauridae</taxon>
        <taxon>Paramuricea</taxon>
    </lineage>
</organism>
<dbReference type="OrthoDB" id="10511254at2759"/>
<dbReference type="Proteomes" id="UP001152795">
    <property type="component" value="Unassembled WGS sequence"/>
</dbReference>
<dbReference type="AlphaFoldDB" id="A0A7D9DSC4"/>
<gene>
    <name evidence="1" type="ORF">PACLA_8A062173</name>
</gene>
<dbReference type="CDD" id="cd00117">
    <property type="entry name" value="TFP"/>
    <property type="match status" value="1"/>
</dbReference>
<evidence type="ECO:0000313" key="1">
    <source>
        <dbReference type="EMBL" id="CAB3992844.1"/>
    </source>
</evidence>
<dbReference type="EMBL" id="CACRXK020002135">
    <property type="protein sequence ID" value="CAB3992844.1"/>
    <property type="molecule type" value="Genomic_DNA"/>
</dbReference>
<accession>A0A7D9DSC4</accession>